<reference evidence="2 3" key="1">
    <citation type="submission" date="2014-04" db="EMBL/GenBank/DDBJ databases">
        <authorList>
            <consortium name="DOE Joint Genome Institute"/>
            <person name="Kuo A."/>
            <person name="Martino E."/>
            <person name="Perotto S."/>
            <person name="Kohler A."/>
            <person name="Nagy L.G."/>
            <person name="Floudas D."/>
            <person name="Copeland A."/>
            <person name="Barry K.W."/>
            <person name="Cichocki N."/>
            <person name="Veneault-Fourrey C."/>
            <person name="LaButti K."/>
            <person name="Lindquist E.A."/>
            <person name="Lipzen A."/>
            <person name="Lundell T."/>
            <person name="Morin E."/>
            <person name="Murat C."/>
            <person name="Sun H."/>
            <person name="Tunlid A."/>
            <person name="Henrissat B."/>
            <person name="Grigoriev I.V."/>
            <person name="Hibbett D.S."/>
            <person name="Martin F."/>
            <person name="Nordberg H.P."/>
            <person name="Cantor M.N."/>
            <person name="Hua S.X."/>
        </authorList>
    </citation>
    <scope>NUCLEOTIDE SEQUENCE [LARGE SCALE GENOMIC DNA]</scope>
    <source>
        <strain evidence="2 3">Zn</strain>
    </source>
</reference>
<keyword evidence="3" id="KW-1185">Reference proteome</keyword>
<dbReference type="InParanoid" id="A0A0C3HP18"/>
<dbReference type="Proteomes" id="UP000054321">
    <property type="component" value="Unassembled WGS sequence"/>
</dbReference>
<proteinExistence type="predicted"/>
<dbReference type="HOGENOM" id="CLU_391322_0_0_1"/>
<dbReference type="AlphaFoldDB" id="A0A0C3HP18"/>
<feature type="compositionally biased region" description="Polar residues" evidence="1">
    <location>
        <begin position="514"/>
        <end position="533"/>
    </location>
</feature>
<organism evidence="2 3">
    <name type="scientific">Oidiodendron maius (strain Zn)</name>
    <dbReference type="NCBI Taxonomy" id="913774"/>
    <lineage>
        <taxon>Eukaryota</taxon>
        <taxon>Fungi</taxon>
        <taxon>Dikarya</taxon>
        <taxon>Ascomycota</taxon>
        <taxon>Pezizomycotina</taxon>
        <taxon>Leotiomycetes</taxon>
        <taxon>Leotiomycetes incertae sedis</taxon>
        <taxon>Myxotrichaceae</taxon>
        <taxon>Oidiodendron</taxon>
    </lineage>
</organism>
<reference evidence="3" key="2">
    <citation type="submission" date="2015-01" db="EMBL/GenBank/DDBJ databases">
        <title>Evolutionary Origins and Diversification of the Mycorrhizal Mutualists.</title>
        <authorList>
            <consortium name="DOE Joint Genome Institute"/>
            <consortium name="Mycorrhizal Genomics Consortium"/>
            <person name="Kohler A."/>
            <person name="Kuo A."/>
            <person name="Nagy L.G."/>
            <person name="Floudas D."/>
            <person name="Copeland A."/>
            <person name="Barry K.W."/>
            <person name="Cichocki N."/>
            <person name="Veneault-Fourrey C."/>
            <person name="LaButti K."/>
            <person name="Lindquist E.A."/>
            <person name="Lipzen A."/>
            <person name="Lundell T."/>
            <person name="Morin E."/>
            <person name="Murat C."/>
            <person name="Riley R."/>
            <person name="Ohm R."/>
            <person name="Sun H."/>
            <person name="Tunlid A."/>
            <person name="Henrissat B."/>
            <person name="Grigoriev I.V."/>
            <person name="Hibbett D.S."/>
            <person name="Martin F."/>
        </authorList>
    </citation>
    <scope>NUCLEOTIDE SEQUENCE [LARGE SCALE GENOMIC DNA]</scope>
    <source>
        <strain evidence="3">Zn</strain>
    </source>
</reference>
<dbReference type="EMBL" id="KN832872">
    <property type="protein sequence ID" value="KIN04755.1"/>
    <property type="molecule type" value="Genomic_DNA"/>
</dbReference>
<evidence type="ECO:0000313" key="3">
    <source>
        <dbReference type="Proteomes" id="UP000054321"/>
    </source>
</evidence>
<accession>A0A0C3HP18</accession>
<feature type="region of interest" description="Disordered" evidence="1">
    <location>
        <begin position="370"/>
        <end position="402"/>
    </location>
</feature>
<feature type="region of interest" description="Disordered" evidence="1">
    <location>
        <begin position="444"/>
        <end position="533"/>
    </location>
</feature>
<name>A0A0C3HP18_OIDMZ</name>
<feature type="compositionally biased region" description="Basic and acidic residues" evidence="1">
    <location>
        <begin position="234"/>
        <end position="243"/>
    </location>
</feature>
<feature type="region of interest" description="Disordered" evidence="1">
    <location>
        <begin position="1"/>
        <end position="322"/>
    </location>
</feature>
<feature type="compositionally biased region" description="Polar residues" evidence="1">
    <location>
        <begin position="474"/>
        <end position="483"/>
    </location>
</feature>
<feature type="compositionally biased region" description="Basic and acidic residues" evidence="1">
    <location>
        <begin position="77"/>
        <end position="92"/>
    </location>
</feature>
<dbReference type="STRING" id="913774.A0A0C3HP18"/>
<feature type="compositionally biased region" description="Polar residues" evidence="1">
    <location>
        <begin position="547"/>
        <end position="559"/>
    </location>
</feature>
<feature type="compositionally biased region" description="Basic and acidic residues" evidence="1">
    <location>
        <begin position="200"/>
        <end position="216"/>
    </location>
</feature>
<feature type="compositionally biased region" description="Polar residues" evidence="1">
    <location>
        <begin position="181"/>
        <end position="196"/>
    </location>
</feature>
<evidence type="ECO:0000256" key="1">
    <source>
        <dbReference type="SAM" id="MobiDB-lite"/>
    </source>
</evidence>
<gene>
    <name evidence="2" type="ORF">OIDMADRAFT_177127</name>
</gene>
<feature type="region of interest" description="Disordered" evidence="1">
    <location>
        <begin position="547"/>
        <end position="575"/>
    </location>
</feature>
<feature type="compositionally biased region" description="Pro residues" evidence="1">
    <location>
        <begin position="98"/>
        <end position="111"/>
    </location>
</feature>
<dbReference type="OrthoDB" id="5428925at2759"/>
<sequence length="705" mass="77102">MIKSKGIGGWNSNDPIRTDIGSSIRGKTISSPIPFPDDDEFPFRSHRHTISPASGPQDDEKQMQLESSAPIESQGVPHDDEKDAFPDSKSIESFEAMPPQPSYTPPQPPTTDPAHVPISTPARLSNAAVERPKKKKSSLRAVFGKLFGKKNRNSLPPKQPDEETGNVRAGQHRSDPIPLKSISNNDKPSQQRSVSLPINELDRALRSHSTAADDYRFPLTPNLNRGSILQGDGKTSDEQEKPRRATLSGVWSAGRTPGYTDWTGLTPRPASSHARGSKVNSDDGMEGPVGIALTSGSYPKRRSRSAGELRALTTSGLSMRGRNDEGRYWVEGERPALLPLTPTIIEADQPAADPLTPSTVEGRSPAVAFPLTPSIKGVEDPISPDDEEAARGQVPEMPQPFNFGPVIEIVESRPTQSNTLQERVQILESRMDEIESIVFRSGGHTLAGRPFDRDVGFKGLGRERSPSSTRPRTANSELSISKQQKFRDMQQPRISEGLTSQDSVKPPFYDSRRPSTISTNTSYQPSSDNQPFPQSLTCPEQKLMTTHHTSRPLSNSTTIRGYPSTPPTIPNDSTPTEENYTSLLNMILAERAARLELESLVLKLQQRLQTMAWTSYSGAGSGPTKPRREGMVAGQFLDLEQDDSSLDDGQYTNEEFRTPNEETGHFGDEIFGGVAHSKTTSRSAPRVVSLSQMTLGRSAQPGLGF</sequence>
<protein>
    <submittedName>
        <fullName evidence="2">Uncharacterized protein</fullName>
    </submittedName>
</protein>
<evidence type="ECO:0000313" key="2">
    <source>
        <dbReference type="EMBL" id="KIN04755.1"/>
    </source>
</evidence>
<feature type="compositionally biased region" description="Basic and acidic residues" evidence="1">
    <location>
        <begin position="450"/>
        <end position="465"/>
    </location>
</feature>